<keyword evidence="2" id="KW-1185">Reference proteome</keyword>
<gene>
    <name evidence="1" type="ordered locus">TVNIR_1172</name>
</gene>
<dbReference type="EMBL" id="CP003989">
    <property type="protein sequence ID" value="AGA32847.1"/>
    <property type="molecule type" value="Genomic_DNA"/>
</dbReference>
<proteinExistence type="predicted"/>
<dbReference type="Proteomes" id="UP000010809">
    <property type="component" value="Chromosome"/>
</dbReference>
<dbReference type="STRING" id="1255043.TVNIR_1172"/>
<evidence type="ECO:0000313" key="1">
    <source>
        <dbReference type="EMBL" id="AGA32847.1"/>
    </source>
</evidence>
<organism evidence="1 2">
    <name type="scientific">Thioalkalivibrio nitratireducens (strain DSM 14787 / UNIQEM 213 / ALEN2)</name>
    <dbReference type="NCBI Taxonomy" id="1255043"/>
    <lineage>
        <taxon>Bacteria</taxon>
        <taxon>Pseudomonadati</taxon>
        <taxon>Pseudomonadota</taxon>
        <taxon>Gammaproteobacteria</taxon>
        <taxon>Chromatiales</taxon>
        <taxon>Ectothiorhodospiraceae</taxon>
        <taxon>Thioalkalivibrio</taxon>
    </lineage>
</organism>
<evidence type="ECO:0000313" key="2">
    <source>
        <dbReference type="Proteomes" id="UP000010809"/>
    </source>
</evidence>
<dbReference type="AlphaFoldDB" id="L0DV14"/>
<sequence>MLPVRIAGDSFTKSEHGYPRAGLDVNMHQGRVCATLLSGR</sequence>
<dbReference type="KEGG" id="tni:TVNIR_1172"/>
<dbReference type="HOGENOM" id="CLU_3297907_0_0_6"/>
<reference evidence="1" key="1">
    <citation type="submission" date="2015-12" db="EMBL/GenBank/DDBJ databases">
        <authorList>
            <person name="Tikhonova T.V."/>
            <person name="Pavlov A.R."/>
            <person name="Beletsky A.V."/>
            <person name="Mardanov A.V."/>
            <person name="Sorokin D.Y."/>
            <person name="Ravin N.V."/>
            <person name="Popov V.O."/>
        </authorList>
    </citation>
    <scope>NUCLEOTIDE SEQUENCE</scope>
    <source>
        <strain evidence="1">DSM 14787</strain>
    </source>
</reference>
<protein>
    <submittedName>
        <fullName evidence="1">Uncharacterized protein</fullName>
    </submittedName>
</protein>
<dbReference type="PATRIC" id="fig|1255043.3.peg.1185"/>
<accession>L0DV14</accession>
<name>L0DV14_THIND</name>